<comment type="caution">
    <text evidence="1">The sequence shown here is derived from an EMBL/GenBank/DDBJ whole genome shotgun (WGS) entry which is preliminary data.</text>
</comment>
<evidence type="ECO:0000313" key="1">
    <source>
        <dbReference type="EMBL" id="KEQ17195.1"/>
    </source>
</evidence>
<accession>A0A081NFH2</accession>
<proteinExistence type="predicted"/>
<gene>
    <name evidence="1" type="ORF">GZ78_15245</name>
</gene>
<evidence type="ECO:0000313" key="2">
    <source>
        <dbReference type="Proteomes" id="UP000028073"/>
    </source>
</evidence>
<sequence length="239" mass="27799">MRKISVKVEHMKLIKINAQNIDRMLAQHDADGGNEINESLGKLFASLSDEENKNEVSIKVAALNQLYSTSIQYIKPVVTKIVSEIKKNHSELGREGYLNLVDRISSVEWVSETTGKHHKRKNLSFASKYVHFLSERYTPIYDSYIWLVIVAYLKEKNMKINLSSPGSYSEFYRNFSKFKESYNLESYSNYQIDKFLWQYGKNILSEIMESEEVNLDKAKSIFKKRITRRSSKDALTRVA</sequence>
<dbReference type="EMBL" id="JOKH01000003">
    <property type="protein sequence ID" value="KEQ17195.1"/>
    <property type="molecule type" value="Genomic_DNA"/>
</dbReference>
<keyword evidence="2" id="KW-1185">Reference proteome</keyword>
<organism evidence="1 2">
    <name type="scientific">Endozoicomonas numazuensis</name>
    <dbReference type="NCBI Taxonomy" id="1137799"/>
    <lineage>
        <taxon>Bacteria</taxon>
        <taxon>Pseudomonadati</taxon>
        <taxon>Pseudomonadota</taxon>
        <taxon>Gammaproteobacteria</taxon>
        <taxon>Oceanospirillales</taxon>
        <taxon>Endozoicomonadaceae</taxon>
        <taxon>Endozoicomonas</taxon>
    </lineage>
</organism>
<reference evidence="1 2" key="1">
    <citation type="submission" date="2014-06" db="EMBL/GenBank/DDBJ databases">
        <title>Whole Genome Sequences of Three Symbiotic Endozoicomonas Bacteria.</title>
        <authorList>
            <person name="Neave M.J."/>
            <person name="Apprill A."/>
            <person name="Voolstra C.R."/>
        </authorList>
    </citation>
    <scope>NUCLEOTIDE SEQUENCE [LARGE SCALE GENOMIC DNA]</scope>
    <source>
        <strain evidence="1 2">DSM 25634</strain>
    </source>
</reference>
<dbReference type="AlphaFoldDB" id="A0A081NFH2"/>
<name>A0A081NFH2_9GAMM</name>
<protein>
    <submittedName>
        <fullName evidence="1">Uncharacterized protein</fullName>
    </submittedName>
</protein>
<dbReference type="Proteomes" id="UP000028073">
    <property type="component" value="Unassembled WGS sequence"/>
</dbReference>